<dbReference type="InterPro" id="IPR045851">
    <property type="entry name" value="AMP-bd_C_sf"/>
</dbReference>
<comment type="caution">
    <text evidence="3">The sequence shown here is derived from an EMBL/GenBank/DDBJ whole genome shotgun (WGS) entry which is preliminary data.</text>
</comment>
<dbReference type="InterPro" id="IPR042099">
    <property type="entry name" value="ANL_N_sf"/>
</dbReference>
<organism evidence="3 4">
    <name type="scientific">Kocuria atrinae</name>
    <dbReference type="NCBI Taxonomy" id="592377"/>
    <lineage>
        <taxon>Bacteria</taxon>
        <taxon>Bacillati</taxon>
        <taxon>Actinomycetota</taxon>
        <taxon>Actinomycetes</taxon>
        <taxon>Micrococcales</taxon>
        <taxon>Micrococcaceae</taxon>
        <taxon>Kocuria</taxon>
    </lineage>
</organism>
<dbReference type="InterPro" id="IPR025110">
    <property type="entry name" value="AMP-bd_C"/>
</dbReference>
<dbReference type="Pfam" id="PF13193">
    <property type="entry name" value="AMP-binding_C"/>
    <property type="match status" value="1"/>
</dbReference>
<dbReference type="GO" id="GO:0016874">
    <property type="term" value="F:ligase activity"/>
    <property type="evidence" value="ECO:0007669"/>
    <property type="project" value="UniProtKB-KW"/>
</dbReference>
<evidence type="ECO:0000259" key="1">
    <source>
        <dbReference type="Pfam" id="PF00501"/>
    </source>
</evidence>
<proteinExistence type="predicted"/>
<dbReference type="InterPro" id="IPR000873">
    <property type="entry name" value="AMP-dep_synth/lig_dom"/>
</dbReference>
<dbReference type="InterPro" id="IPR020845">
    <property type="entry name" value="AMP-binding_CS"/>
</dbReference>
<dbReference type="Gene3D" id="3.30.300.30">
    <property type="match status" value="1"/>
</dbReference>
<feature type="domain" description="AMP-dependent synthetase/ligase" evidence="1">
    <location>
        <begin position="9"/>
        <end position="364"/>
    </location>
</feature>
<dbReference type="Proteomes" id="UP001500166">
    <property type="component" value="Unassembled WGS sequence"/>
</dbReference>
<dbReference type="Pfam" id="PF00501">
    <property type="entry name" value="AMP-binding"/>
    <property type="match status" value="1"/>
</dbReference>
<reference evidence="3 4" key="1">
    <citation type="journal article" date="2019" name="Int. J. Syst. Evol. Microbiol.">
        <title>The Global Catalogue of Microorganisms (GCM) 10K type strain sequencing project: providing services to taxonomists for standard genome sequencing and annotation.</title>
        <authorList>
            <consortium name="The Broad Institute Genomics Platform"/>
            <consortium name="The Broad Institute Genome Sequencing Center for Infectious Disease"/>
            <person name="Wu L."/>
            <person name="Ma J."/>
        </authorList>
    </citation>
    <scope>NUCLEOTIDE SEQUENCE [LARGE SCALE GENOMIC DNA]</scope>
    <source>
        <strain evidence="3 4">JCM 15914</strain>
    </source>
</reference>
<dbReference type="SUPFAM" id="SSF56801">
    <property type="entry name" value="Acetyl-CoA synthetase-like"/>
    <property type="match status" value="1"/>
</dbReference>
<evidence type="ECO:0000313" key="4">
    <source>
        <dbReference type="Proteomes" id="UP001500166"/>
    </source>
</evidence>
<dbReference type="Gene3D" id="3.40.50.12780">
    <property type="entry name" value="N-terminal domain of ligase-like"/>
    <property type="match status" value="1"/>
</dbReference>
<feature type="domain" description="AMP-binding enzyme C-terminal" evidence="2">
    <location>
        <begin position="414"/>
        <end position="495"/>
    </location>
</feature>
<dbReference type="InterPro" id="IPR050237">
    <property type="entry name" value="ATP-dep_AMP-bd_enzyme"/>
</dbReference>
<accession>A0ABN2XWZ0</accession>
<evidence type="ECO:0000259" key="2">
    <source>
        <dbReference type="Pfam" id="PF13193"/>
    </source>
</evidence>
<keyword evidence="3" id="KW-0436">Ligase</keyword>
<dbReference type="PANTHER" id="PTHR43767">
    <property type="entry name" value="LONG-CHAIN-FATTY-ACID--COA LIGASE"/>
    <property type="match status" value="1"/>
</dbReference>
<name>A0ABN2XWZ0_9MICC</name>
<dbReference type="PROSITE" id="PS00455">
    <property type="entry name" value="AMP_BINDING"/>
    <property type="match status" value="1"/>
</dbReference>
<dbReference type="RefSeq" id="WP_344224720.1">
    <property type="nucleotide sequence ID" value="NZ_BAAAQA010000018.1"/>
</dbReference>
<sequence>MTNVATLLTESAERYADRPVIILDDTRLTYAQLNDLSARAAAMLKAQGIKPGDRVAMVMPNVPHMPVLYYAILRIGAIVVPLNPLLTPRELTYHFTNAEVSAVLAWEGMIEASQQAAKDAGDVPVVAIGAQETMQKLQSVEPDHEVVDRNDDDTAVLLYTSGTTGKPKGAELTHLNLRSNATMSADGFSLTEDDVKFGGLPFFHVFGQTVALNGVVSKGASVTLLPRFDPVKALEILRRDKVTVFVGVPSMYVALLHAVNQMGPEAVEGINLRATLSGGSPMPVEVLEKFEKVFNTTVHEGYGLSETSPVVSLNQPDGIRKPGSIGTPVEGAELDIFDGQDQPVADGEVGELVVRGKYVMKGYWRNPEATEAAIRDGWFHTGDMARRDEDGVYFIVDRKKDMILRGGYNVYPREIEEVLYQFPGVVEAAVLGVPDEKHGEEVGAVVVFDPKELGDRSIEDVTKELDAFVQERVAKYKYPRHYKVLDELPKGPTGKILKRELTLNA</sequence>
<dbReference type="PANTHER" id="PTHR43767:SF1">
    <property type="entry name" value="NONRIBOSOMAL PEPTIDE SYNTHASE PES1 (EUROFUNG)-RELATED"/>
    <property type="match status" value="1"/>
</dbReference>
<dbReference type="CDD" id="cd05936">
    <property type="entry name" value="FC-FACS_FadD_like"/>
    <property type="match status" value="1"/>
</dbReference>
<dbReference type="EMBL" id="BAAAQA010000018">
    <property type="protein sequence ID" value="GAA2118321.1"/>
    <property type="molecule type" value="Genomic_DNA"/>
</dbReference>
<protein>
    <submittedName>
        <fullName evidence="3">Long-chain fatty acid--CoA ligase</fullName>
    </submittedName>
</protein>
<evidence type="ECO:0000313" key="3">
    <source>
        <dbReference type="EMBL" id="GAA2118321.1"/>
    </source>
</evidence>
<keyword evidence="4" id="KW-1185">Reference proteome</keyword>
<gene>
    <name evidence="3" type="ORF">GCM10009824_18370</name>
</gene>